<dbReference type="InterPro" id="IPR041657">
    <property type="entry name" value="HTH_17"/>
</dbReference>
<evidence type="ECO:0000313" key="3">
    <source>
        <dbReference type="Proteomes" id="UP000641741"/>
    </source>
</evidence>
<dbReference type="Pfam" id="PF12728">
    <property type="entry name" value="HTH_17"/>
    <property type="match status" value="1"/>
</dbReference>
<accession>A0ABR7GPF6</accession>
<gene>
    <name evidence="2" type="ORF">H8S02_09520</name>
</gene>
<comment type="caution">
    <text evidence="2">The sequence shown here is derived from an EMBL/GenBank/DDBJ whole genome shotgun (WGS) entry which is preliminary data.</text>
</comment>
<protein>
    <submittedName>
        <fullName evidence="2">Excisionase family DNA-binding protein</fullName>
    </submittedName>
</protein>
<feature type="domain" description="Helix-turn-helix" evidence="1">
    <location>
        <begin position="19"/>
        <end position="67"/>
    </location>
</feature>
<proteinExistence type="predicted"/>
<dbReference type="Proteomes" id="UP000641741">
    <property type="component" value="Unassembled WGS sequence"/>
</dbReference>
<dbReference type="RefSeq" id="WP_161274767.1">
    <property type="nucleotide sequence ID" value="NZ_JACOPK010000008.1"/>
</dbReference>
<dbReference type="GO" id="GO:0003677">
    <property type="term" value="F:DNA binding"/>
    <property type="evidence" value="ECO:0007669"/>
    <property type="project" value="UniProtKB-KW"/>
</dbReference>
<reference evidence="2 3" key="1">
    <citation type="submission" date="2020-08" db="EMBL/GenBank/DDBJ databases">
        <title>Genome public.</title>
        <authorList>
            <person name="Liu C."/>
            <person name="Sun Q."/>
        </authorList>
    </citation>
    <scope>NUCLEOTIDE SEQUENCE [LARGE SCALE GENOMIC DNA]</scope>
    <source>
        <strain evidence="2 3">M2</strain>
    </source>
</reference>
<evidence type="ECO:0000313" key="2">
    <source>
        <dbReference type="EMBL" id="MBC5696182.1"/>
    </source>
</evidence>
<dbReference type="InterPro" id="IPR010093">
    <property type="entry name" value="SinI_DNA-bd"/>
</dbReference>
<name>A0ABR7GPF6_9FIRM</name>
<dbReference type="NCBIfam" id="TIGR01764">
    <property type="entry name" value="excise"/>
    <property type="match status" value="1"/>
</dbReference>
<evidence type="ECO:0000259" key="1">
    <source>
        <dbReference type="Pfam" id="PF12728"/>
    </source>
</evidence>
<keyword evidence="2" id="KW-0238">DNA-binding</keyword>
<sequence length="73" mass="8107">MKTQITITNSTTLNDLPDVLTVATLAAYLHTTRQNICKMLIAGEIRSVKVGRSYRVPKVFLQEFLKGSSQQPA</sequence>
<dbReference type="EMBL" id="JACOPK010000008">
    <property type="protein sequence ID" value="MBC5696182.1"/>
    <property type="molecule type" value="Genomic_DNA"/>
</dbReference>
<keyword evidence="3" id="KW-1185">Reference proteome</keyword>
<organism evidence="2 3">
    <name type="scientific">Agathobaculum hominis</name>
    <dbReference type="NCBI Taxonomy" id="2763014"/>
    <lineage>
        <taxon>Bacteria</taxon>
        <taxon>Bacillati</taxon>
        <taxon>Bacillota</taxon>
        <taxon>Clostridia</taxon>
        <taxon>Eubacteriales</taxon>
        <taxon>Butyricicoccaceae</taxon>
        <taxon>Agathobaculum</taxon>
    </lineage>
</organism>